<evidence type="ECO:0000313" key="4">
    <source>
        <dbReference type="EMBL" id="MCQ4840249.1"/>
    </source>
</evidence>
<sequence length="288" mass="32266">MLSIKKNCLTEAEKAEITALQDDCFREDGLQNAVFLSNELNVDRTAPCFYLGYVKAEEKSGEEKLVSFLSVFFPTKEDGEIVAFTHPGFRRQGYFTALCQEAVEDLRRTGIGRAVFAVEPQSRSGTAVLTRIPETQWLRTEYRMEHGPGPVPPLREGVHVLSLTQETKAEYLTVSRKAFSEEGGSIVDAVIDSPTRRGYLLCREGKTVGVFDLDVEERQIFLYGVAVAEQFRCRGYGREIVNCALREGVRLGLPVVLDVDSDNPPALHLYRSCGFRSVFEVGYYGKII</sequence>
<keyword evidence="1" id="KW-0808">Transferase</keyword>
<feature type="domain" description="N-acetyltransferase" evidence="3">
    <location>
        <begin position="158"/>
        <end position="288"/>
    </location>
</feature>
<feature type="domain" description="N-acetyltransferase" evidence="3">
    <location>
        <begin position="4"/>
        <end position="149"/>
    </location>
</feature>
<dbReference type="PROSITE" id="PS51186">
    <property type="entry name" value="GNAT"/>
    <property type="match status" value="2"/>
</dbReference>
<comment type="caution">
    <text evidence="4">The sequence shown here is derived from an EMBL/GenBank/DDBJ whole genome shotgun (WGS) entry which is preliminary data.</text>
</comment>
<keyword evidence="2" id="KW-0012">Acyltransferase</keyword>
<reference evidence="4 5" key="1">
    <citation type="submission" date="2022-06" db="EMBL/GenBank/DDBJ databases">
        <title>Isolation of gut microbiota from human fecal samples.</title>
        <authorList>
            <person name="Pamer E.G."/>
            <person name="Barat B."/>
            <person name="Waligurski E."/>
            <person name="Medina S."/>
            <person name="Paddock L."/>
            <person name="Mostad J."/>
        </authorList>
    </citation>
    <scope>NUCLEOTIDE SEQUENCE [LARGE SCALE GENOMIC DNA]</scope>
    <source>
        <strain evidence="4 5">DFI.9.73</strain>
    </source>
</reference>
<dbReference type="Proteomes" id="UP001524473">
    <property type="component" value="Unassembled WGS sequence"/>
</dbReference>
<evidence type="ECO:0000256" key="2">
    <source>
        <dbReference type="ARBA" id="ARBA00023315"/>
    </source>
</evidence>
<dbReference type="EMBL" id="JANFZH010000021">
    <property type="protein sequence ID" value="MCQ4840249.1"/>
    <property type="molecule type" value="Genomic_DNA"/>
</dbReference>
<name>A0ABT1RZY6_9FIRM</name>
<dbReference type="RefSeq" id="WP_256191861.1">
    <property type="nucleotide sequence ID" value="NZ_CAJKKG010000002.1"/>
</dbReference>
<dbReference type="InterPro" id="IPR050832">
    <property type="entry name" value="Bact_Acetyltransf"/>
</dbReference>
<evidence type="ECO:0000259" key="3">
    <source>
        <dbReference type="PROSITE" id="PS51186"/>
    </source>
</evidence>
<protein>
    <submittedName>
        <fullName evidence="4">GNAT family N-acetyltransferase</fullName>
    </submittedName>
</protein>
<proteinExistence type="predicted"/>
<gene>
    <name evidence="4" type="ORF">NE695_10030</name>
</gene>
<dbReference type="Pfam" id="PF00583">
    <property type="entry name" value="Acetyltransf_1"/>
    <property type="match status" value="2"/>
</dbReference>
<dbReference type="SUPFAM" id="SSF55729">
    <property type="entry name" value="Acyl-CoA N-acyltransferases (Nat)"/>
    <property type="match status" value="2"/>
</dbReference>
<organism evidence="4 5">
    <name type="scientific">Neglectibacter timonensis</name>
    <dbReference type="NCBI Taxonomy" id="1776382"/>
    <lineage>
        <taxon>Bacteria</taxon>
        <taxon>Bacillati</taxon>
        <taxon>Bacillota</taxon>
        <taxon>Clostridia</taxon>
        <taxon>Eubacteriales</taxon>
        <taxon>Oscillospiraceae</taxon>
        <taxon>Neglectibacter</taxon>
    </lineage>
</organism>
<evidence type="ECO:0000256" key="1">
    <source>
        <dbReference type="ARBA" id="ARBA00022679"/>
    </source>
</evidence>
<dbReference type="PANTHER" id="PTHR43877">
    <property type="entry name" value="AMINOALKYLPHOSPHONATE N-ACETYLTRANSFERASE-RELATED-RELATED"/>
    <property type="match status" value="1"/>
</dbReference>
<dbReference type="Gene3D" id="3.40.630.30">
    <property type="match status" value="1"/>
</dbReference>
<dbReference type="CDD" id="cd04301">
    <property type="entry name" value="NAT_SF"/>
    <property type="match status" value="2"/>
</dbReference>
<evidence type="ECO:0000313" key="5">
    <source>
        <dbReference type="Proteomes" id="UP001524473"/>
    </source>
</evidence>
<accession>A0ABT1RZY6</accession>
<keyword evidence="5" id="KW-1185">Reference proteome</keyword>
<dbReference type="InterPro" id="IPR016181">
    <property type="entry name" value="Acyl_CoA_acyltransferase"/>
</dbReference>
<dbReference type="InterPro" id="IPR000182">
    <property type="entry name" value="GNAT_dom"/>
</dbReference>